<evidence type="ECO:0000313" key="2">
    <source>
        <dbReference type="EMBL" id="TKR29738.1"/>
    </source>
</evidence>
<dbReference type="Pfam" id="PF13583">
    <property type="entry name" value="Reprolysin_4"/>
    <property type="match status" value="1"/>
</dbReference>
<dbReference type="OrthoDB" id="1114329at2"/>
<dbReference type="GO" id="GO:0008237">
    <property type="term" value="F:metallopeptidase activity"/>
    <property type="evidence" value="ECO:0007669"/>
    <property type="project" value="InterPro"/>
</dbReference>
<organism evidence="2 3">
    <name type="scientific">Luteimonas gilva</name>
    <dbReference type="NCBI Taxonomy" id="2572684"/>
    <lineage>
        <taxon>Bacteria</taxon>
        <taxon>Pseudomonadati</taxon>
        <taxon>Pseudomonadota</taxon>
        <taxon>Gammaproteobacteria</taxon>
        <taxon>Lysobacterales</taxon>
        <taxon>Lysobacteraceae</taxon>
        <taxon>Luteimonas</taxon>
    </lineage>
</organism>
<dbReference type="AlphaFoldDB" id="A0A4U5JN47"/>
<dbReference type="Proteomes" id="UP000308707">
    <property type="component" value="Unassembled WGS sequence"/>
</dbReference>
<comment type="caution">
    <text evidence="2">The sequence shown here is derived from an EMBL/GenBank/DDBJ whole genome shotgun (WGS) entry which is preliminary data.</text>
</comment>
<protein>
    <submittedName>
        <fullName evidence="2">Uncharacterized protein</fullName>
    </submittedName>
</protein>
<evidence type="ECO:0000313" key="3">
    <source>
        <dbReference type="Proteomes" id="UP000308707"/>
    </source>
</evidence>
<feature type="region of interest" description="Disordered" evidence="1">
    <location>
        <begin position="195"/>
        <end position="229"/>
    </location>
</feature>
<gene>
    <name evidence="2" type="ORF">FCE95_16600</name>
</gene>
<sequence length="515" mass="54384">MNFPASRRDRPSGLALCCDARLARGIAMRNYAAGAVLLGLLAGCSADWNSAETAGKVIASAKANNTDPRSANFATLPDRGELLAYAPDSAMRADRRAYEVRLSEAHAFKAAREGGRIVVPGPDGGTMVFTYRRHIEHADGNWTWIGRDAGGADAVITFGEKAVFGTLRQSDGEILRLTTLAGRAWLMRGDRIGAMGPRRNGRSDALTPQDEAAEAGRSQSESPGAHSAITMVAGDGPAATVDVLLGYTVGYARALGGESEAVTRLNNLIDVANQAYANSDVNAQLRLVGTVAVDYPDTTANADTLKRLTGSTERAFAGLRAARESHAADLVALVRSFRAPQNEGCGAAWLIGGGGAGFDVSRAPYGYAVVGDGADIDETDDLSYFCREESLAHEFGHSMGQAHDRDDSRQAGVHAYAYGYREPSNNGFYTVMAYALPDGDQIAIPYFASPHATYEDRPTGVMNEADNVRSMNQTIPIVAAFRTGDLDGAADPSAALAGQVRAPMQDAAPAVRSTD</sequence>
<proteinExistence type="predicted"/>
<dbReference type="InterPro" id="IPR024079">
    <property type="entry name" value="MetalloPept_cat_dom_sf"/>
</dbReference>
<dbReference type="SUPFAM" id="SSF55486">
    <property type="entry name" value="Metalloproteases ('zincins'), catalytic domain"/>
    <property type="match status" value="1"/>
</dbReference>
<accession>A0A4U5JN47</accession>
<name>A0A4U5JN47_9GAMM</name>
<evidence type="ECO:0000256" key="1">
    <source>
        <dbReference type="SAM" id="MobiDB-lite"/>
    </source>
</evidence>
<reference evidence="2 3" key="1">
    <citation type="submission" date="2019-04" db="EMBL/GenBank/DDBJ databases">
        <title>Reference strain of H23.</title>
        <authorList>
            <person name="Luo X."/>
        </authorList>
    </citation>
    <scope>NUCLEOTIDE SEQUENCE [LARGE SCALE GENOMIC DNA]</scope>
    <source>
        <strain evidence="2 3">H23</strain>
    </source>
</reference>
<keyword evidence="3" id="KW-1185">Reference proteome</keyword>
<dbReference type="EMBL" id="SZUA01000003">
    <property type="protein sequence ID" value="TKR29738.1"/>
    <property type="molecule type" value="Genomic_DNA"/>
</dbReference>
<dbReference type="Gene3D" id="3.40.390.10">
    <property type="entry name" value="Collagenase (Catalytic Domain)"/>
    <property type="match status" value="1"/>
</dbReference>